<name>A0A066X8M9_COLSU</name>
<comment type="caution">
    <text evidence="1">The sequence shown here is derived from an EMBL/GenBank/DDBJ whole genome shotgun (WGS) entry which is preliminary data.</text>
</comment>
<dbReference type="Proteomes" id="UP000027238">
    <property type="component" value="Unassembled WGS sequence"/>
</dbReference>
<evidence type="ECO:0000313" key="2">
    <source>
        <dbReference type="Proteomes" id="UP000027238"/>
    </source>
</evidence>
<protein>
    <submittedName>
        <fullName evidence="1">Putative SOM1 protein</fullName>
    </submittedName>
</protein>
<sequence length="366" mass="40422">MILVDTVKEDDLQIIRDMWDIAKPFRAALLLTAVKEKSSDAMLDFLIEHVQFPDPVGGRRNGVLFDIFKAAIGAGDTSIFNSYSIQKLLSSYQGEERMMQVIQKAGAGRKADMVEVVAPQIPPPLFGAFVESIIPYKANEEAEADAVDCLQRIRHMHFYKMRVNGHLKALGARCCSVRIAQLLVKDGAIAIRSPFAVGHSALSAATKHTDQSAAEFIKFMLDNGARVDEVYNGIDISTRPAAKSIQRWLGVTWEMLVEKYRKKSTEPKPSSAFPSFNPVLDGMGGMVDFNAITFEDPLVSDSVLNDIDFDSLLQEDGDSDFNKKSTEPKPSSAFPTVLNDFDFDSFLHKEGDFDFNTGSFGTEGGE</sequence>
<gene>
    <name evidence="1" type="ORF">CSUB01_06623</name>
</gene>
<dbReference type="HOGENOM" id="CLU_756525_0_0_1"/>
<accession>A0A066X8M9</accession>
<keyword evidence="2" id="KW-1185">Reference proteome</keyword>
<proteinExistence type="predicted"/>
<dbReference type="STRING" id="1173701.A0A066X8M9"/>
<reference evidence="2" key="1">
    <citation type="journal article" date="2014" name="Genome Announc.">
        <title>Draft genome sequence of Colletotrichum sublineola, a destructive pathogen of cultivated sorghum.</title>
        <authorList>
            <person name="Baroncelli R."/>
            <person name="Sanz-Martin J.M."/>
            <person name="Rech G.E."/>
            <person name="Sukno S.A."/>
            <person name="Thon M.R."/>
        </authorList>
    </citation>
    <scope>NUCLEOTIDE SEQUENCE [LARGE SCALE GENOMIC DNA]</scope>
    <source>
        <strain evidence="2">TX430BB</strain>
    </source>
</reference>
<dbReference type="AlphaFoldDB" id="A0A066X8M9"/>
<dbReference type="OrthoDB" id="4062651at2759"/>
<dbReference type="EMBL" id="JMSE01001045">
    <property type="protein sequence ID" value="KDN65287.1"/>
    <property type="molecule type" value="Genomic_DNA"/>
</dbReference>
<evidence type="ECO:0000313" key="1">
    <source>
        <dbReference type="EMBL" id="KDN65287.1"/>
    </source>
</evidence>
<organism evidence="1 2">
    <name type="scientific">Colletotrichum sublineola</name>
    <name type="common">Sorghum anthracnose fungus</name>
    <dbReference type="NCBI Taxonomy" id="1173701"/>
    <lineage>
        <taxon>Eukaryota</taxon>
        <taxon>Fungi</taxon>
        <taxon>Dikarya</taxon>
        <taxon>Ascomycota</taxon>
        <taxon>Pezizomycotina</taxon>
        <taxon>Sordariomycetes</taxon>
        <taxon>Hypocreomycetidae</taxon>
        <taxon>Glomerellales</taxon>
        <taxon>Glomerellaceae</taxon>
        <taxon>Colletotrichum</taxon>
        <taxon>Colletotrichum graminicola species complex</taxon>
    </lineage>
</organism>